<name>A0A7X1KKH3_9SPHN</name>
<evidence type="ECO:0000313" key="3">
    <source>
        <dbReference type="Proteomes" id="UP000566813"/>
    </source>
</evidence>
<keyword evidence="3" id="KW-1185">Reference proteome</keyword>
<gene>
    <name evidence="2" type="ORF">H7F51_03385</name>
</gene>
<keyword evidence="1" id="KW-1133">Transmembrane helix</keyword>
<protein>
    <submittedName>
        <fullName evidence="2">Uncharacterized protein</fullName>
    </submittedName>
</protein>
<sequence>MPVPSSPLDDPRNAAHAWARFRRIFRAMAWVTAAVVAAVLALLYWLEGFVSINLFIAAALGIGGMMLLTAALMGLVFLSSGTGHDAAVVDPLSDEDQAG</sequence>
<comment type="caution">
    <text evidence="2">The sequence shown here is derived from an EMBL/GenBank/DDBJ whole genome shotgun (WGS) entry which is preliminary data.</text>
</comment>
<evidence type="ECO:0000256" key="1">
    <source>
        <dbReference type="SAM" id="Phobius"/>
    </source>
</evidence>
<evidence type="ECO:0000313" key="2">
    <source>
        <dbReference type="EMBL" id="MBC2664559.1"/>
    </source>
</evidence>
<proteinExistence type="predicted"/>
<feature type="transmembrane region" description="Helical" evidence="1">
    <location>
        <begin position="52"/>
        <end position="78"/>
    </location>
</feature>
<dbReference type="RefSeq" id="WP_185662799.1">
    <property type="nucleotide sequence ID" value="NZ_JACLAW010000002.1"/>
</dbReference>
<keyword evidence="1" id="KW-0472">Membrane</keyword>
<dbReference type="EMBL" id="JACLAW010000002">
    <property type="protein sequence ID" value="MBC2664559.1"/>
    <property type="molecule type" value="Genomic_DNA"/>
</dbReference>
<feature type="transmembrane region" description="Helical" evidence="1">
    <location>
        <begin position="27"/>
        <end position="46"/>
    </location>
</feature>
<reference evidence="2 3" key="1">
    <citation type="submission" date="2020-08" db="EMBL/GenBank/DDBJ databases">
        <title>The genome sequence of type strain Novosphingobium flavum NBRC 111647.</title>
        <authorList>
            <person name="Liu Y."/>
        </authorList>
    </citation>
    <scope>NUCLEOTIDE SEQUENCE [LARGE SCALE GENOMIC DNA]</scope>
    <source>
        <strain evidence="2 3">NBRC 111647</strain>
    </source>
</reference>
<dbReference type="AlphaFoldDB" id="A0A7X1KKH3"/>
<keyword evidence="1" id="KW-0812">Transmembrane</keyword>
<dbReference type="Proteomes" id="UP000566813">
    <property type="component" value="Unassembled WGS sequence"/>
</dbReference>
<organism evidence="2 3">
    <name type="scientific">Novosphingobium flavum</name>
    <dbReference type="NCBI Taxonomy" id="1778672"/>
    <lineage>
        <taxon>Bacteria</taxon>
        <taxon>Pseudomonadati</taxon>
        <taxon>Pseudomonadota</taxon>
        <taxon>Alphaproteobacteria</taxon>
        <taxon>Sphingomonadales</taxon>
        <taxon>Sphingomonadaceae</taxon>
        <taxon>Novosphingobium</taxon>
    </lineage>
</organism>
<accession>A0A7X1KKH3</accession>